<evidence type="ECO:0000256" key="5">
    <source>
        <dbReference type="ARBA" id="ARBA00022989"/>
    </source>
</evidence>
<dbReference type="SUPFAM" id="SSF82861">
    <property type="entry name" value="Mechanosensitive channel protein MscS (YggB), transmembrane region"/>
    <property type="match status" value="1"/>
</dbReference>
<feature type="transmembrane region" description="Helical" evidence="8">
    <location>
        <begin position="445"/>
        <end position="464"/>
    </location>
</feature>
<feature type="transmembrane region" description="Helical" evidence="8">
    <location>
        <begin position="484"/>
        <end position="504"/>
    </location>
</feature>
<dbReference type="GO" id="GO:0008381">
    <property type="term" value="F:mechanosensitive monoatomic ion channel activity"/>
    <property type="evidence" value="ECO:0007669"/>
    <property type="project" value="UniProtKB-ARBA"/>
</dbReference>
<dbReference type="RefSeq" id="WP_073138855.1">
    <property type="nucleotide sequence ID" value="NZ_FQUV01000001.1"/>
</dbReference>
<accession>A0A1M4SL28</accession>
<keyword evidence="5 8" id="KW-1133">Transmembrane helix</keyword>
<feature type="region of interest" description="Disordered" evidence="7">
    <location>
        <begin position="786"/>
        <end position="823"/>
    </location>
</feature>
<dbReference type="EMBL" id="FQUV01000001">
    <property type="protein sequence ID" value="SHE32862.1"/>
    <property type="molecule type" value="Genomic_DNA"/>
</dbReference>
<evidence type="ECO:0000256" key="3">
    <source>
        <dbReference type="ARBA" id="ARBA00022475"/>
    </source>
</evidence>
<dbReference type="InterPro" id="IPR006685">
    <property type="entry name" value="MscS_channel_2nd"/>
</dbReference>
<evidence type="ECO:0000256" key="9">
    <source>
        <dbReference type="SAM" id="SignalP"/>
    </source>
</evidence>
<feature type="chain" id="PRO_5012386469" evidence="9">
    <location>
        <begin position="30"/>
        <end position="823"/>
    </location>
</feature>
<sequence length="823" mass="88026">MARLTLLRAFLVALTLCFGVVAGQGPVLAQAVTTQSGAPDYDAWERDATRADEVLVQDRASVEGLQSLREQLASWREVFLRRQSVNKDRISTLKSQISALGPLPAEGESEPEEIASRRAELTTELDSATAPIRRAEEAYTRADGLISRLDSSVRDRQTNQFLELNSTPLNPALWSGAILSVAEVGAKVVTEVKSNLASAKRYETLKGSLPLILVLLVTGLIFVVRGGAWVERGLAKLRDSRHASRARVRVGVFLISLASLILPIVGLTLILEAADQSELTGVAGDAVLEILSAVVIIIYVARWLARQIAPPAYPPHPLLTLAEGQGLQIRVLINFAGLFIAANAAIGGLLLTDLLTDAAASVLGLPVIILAGLFLFRIATLMVVSAKAAQVQSAEASDAEEQSIGPDGPNGLVLRYLGRAARIVAIVGPLLAIIGYTYAGNVLVYSTYLTLAVMAGVAILQRLVRDIYSMIRGEEAGSNGLIPVLIGFALTLCSLPLLALIWGARVTDLSEAWTMVASGVQLGDSRISPVDFLKFAVIFAAGYGLTRLMQGTLRTQILPRTDLDTGGRNAMVAGTGYIGIFLAALIAITSAGIDLSSLAIVAGALSVGIGFGLQTIVSNFVSGIILLIERPISEGDWIEVGGTMGVVRDISVRATRVETFDRRDVIVPNADLISTSVTNWTKGNLTGRIIVSVGVAYGTDTKRVERILREIAEAEPLVILNPPPSVLFRGFGADSLDFEIRAIIRDVNYVTHVPSEMNHEIARRFAEEGIEIPFAQRDVWLRNPEALQASAEKKPAEKKPEAKKSAAKKPATEKPAPKQGPKL</sequence>
<protein>
    <submittedName>
        <fullName evidence="13">Small-conductance mechanosensitive channel</fullName>
    </submittedName>
</protein>
<keyword evidence="9" id="KW-0732">Signal</keyword>
<comment type="similarity">
    <text evidence="2">Belongs to the MscS (TC 1.A.23) family.</text>
</comment>
<feature type="domain" description="Mechanosensitive ion channel MscS C-terminal" evidence="12">
    <location>
        <begin position="690"/>
        <end position="772"/>
    </location>
</feature>
<reference evidence="14" key="1">
    <citation type="submission" date="2016-11" db="EMBL/GenBank/DDBJ databases">
        <authorList>
            <person name="Varghese N."/>
            <person name="Submissions S."/>
        </authorList>
    </citation>
    <scope>NUCLEOTIDE SEQUENCE [LARGE SCALE GENOMIC DNA]</scope>
    <source>
        <strain evidence="14">DSM 100566</strain>
    </source>
</reference>
<dbReference type="InterPro" id="IPR052702">
    <property type="entry name" value="MscS-like_channel"/>
</dbReference>
<dbReference type="Pfam" id="PF21082">
    <property type="entry name" value="MS_channel_3rd"/>
    <property type="match status" value="1"/>
</dbReference>
<evidence type="ECO:0000259" key="12">
    <source>
        <dbReference type="Pfam" id="PF21082"/>
    </source>
</evidence>
<dbReference type="InterPro" id="IPR023408">
    <property type="entry name" value="MscS_beta-dom_sf"/>
</dbReference>
<evidence type="ECO:0000256" key="6">
    <source>
        <dbReference type="ARBA" id="ARBA00023136"/>
    </source>
</evidence>
<dbReference type="InterPro" id="IPR049278">
    <property type="entry name" value="MS_channel_C"/>
</dbReference>
<dbReference type="Pfam" id="PF12607">
    <property type="entry name" value="DUF3772"/>
    <property type="match status" value="1"/>
</dbReference>
<feature type="transmembrane region" description="Helical" evidence="8">
    <location>
        <begin position="599"/>
        <end position="628"/>
    </location>
</feature>
<dbReference type="PANTHER" id="PTHR30347:SF1">
    <property type="entry name" value="MECHANOSENSITIVE CHANNEL MSCK"/>
    <property type="match status" value="1"/>
</dbReference>
<dbReference type="SUPFAM" id="SSF82689">
    <property type="entry name" value="Mechanosensitive channel protein MscS (YggB), C-terminal domain"/>
    <property type="match status" value="1"/>
</dbReference>
<name>A0A1M4SL28_9RHOB</name>
<dbReference type="Proteomes" id="UP000184144">
    <property type="component" value="Unassembled WGS sequence"/>
</dbReference>
<dbReference type="Gene3D" id="1.10.287.1260">
    <property type="match status" value="1"/>
</dbReference>
<dbReference type="Gene3D" id="2.30.30.60">
    <property type="match status" value="1"/>
</dbReference>
<evidence type="ECO:0000313" key="14">
    <source>
        <dbReference type="Proteomes" id="UP000184144"/>
    </source>
</evidence>
<feature type="transmembrane region" description="Helical" evidence="8">
    <location>
        <begin position="420"/>
        <end position="439"/>
    </location>
</feature>
<feature type="transmembrane region" description="Helical" evidence="8">
    <location>
        <begin position="331"/>
        <end position="351"/>
    </location>
</feature>
<dbReference type="AlphaFoldDB" id="A0A1M4SL28"/>
<keyword evidence="14" id="KW-1185">Reference proteome</keyword>
<feature type="transmembrane region" description="Helical" evidence="8">
    <location>
        <begin position="209"/>
        <end position="230"/>
    </location>
</feature>
<dbReference type="Pfam" id="PF00924">
    <property type="entry name" value="MS_channel_2nd"/>
    <property type="match status" value="1"/>
</dbReference>
<evidence type="ECO:0000256" key="2">
    <source>
        <dbReference type="ARBA" id="ARBA00008017"/>
    </source>
</evidence>
<evidence type="ECO:0000256" key="7">
    <source>
        <dbReference type="SAM" id="MobiDB-lite"/>
    </source>
</evidence>
<dbReference type="InterPro" id="IPR010920">
    <property type="entry name" value="LSM_dom_sf"/>
</dbReference>
<feature type="transmembrane region" description="Helical" evidence="8">
    <location>
        <begin position="286"/>
        <end position="305"/>
    </location>
</feature>
<gene>
    <name evidence="13" type="ORF">SAMN05444273_101112</name>
</gene>
<dbReference type="SUPFAM" id="SSF50182">
    <property type="entry name" value="Sm-like ribonucleoproteins"/>
    <property type="match status" value="1"/>
</dbReference>
<feature type="domain" description="DUF3772" evidence="11">
    <location>
        <begin position="132"/>
        <end position="188"/>
    </location>
</feature>
<feature type="signal peptide" evidence="9">
    <location>
        <begin position="1"/>
        <end position="29"/>
    </location>
</feature>
<feature type="transmembrane region" description="Helical" evidence="8">
    <location>
        <begin position="363"/>
        <end position="384"/>
    </location>
</feature>
<dbReference type="PANTHER" id="PTHR30347">
    <property type="entry name" value="POTASSIUM CHANNEL RELATED"/>
    <property type="match status" value="1"/>
</dbReference>
<evidence type="ECO:0000259" key="11">
    <source>
        <dbReference type="Pfam" id="PF12607"/>
    </source>
</evidence>
<dbReference type="InterPro" id="IPR011066">
    <property type="entry name" value="MscS_channel_C_sf"/>
</dbReference>
<evidence type="ECO:0000259" key="10">
    <source>
        <dbReference type="Pfam" id="PF00924"/>
    </source>
</evidence>
<evidence type="ECO:0000256" key="4">
    <source>
        <dbReference type="ARBA" id="ARBA00022692"/>
    </source>
</evidence>
<dbReference type="GO" id="GO:0005886">
    <property type="term" value="C:plasma membrane"/>
    <property type="evidence" value="ECO:0007669"/>
    <property type="project" value="UniProtKB-SubCell"/>
</dbReference>
<dbReference type="InterPro" id="IPR022249">
    <property type="entry name" value="DUF3772"/>
</dbReference>
<feature type="transmembrane region" description="Helical" evidence="8">
    <location>
        <begin position="250"/>
        <end position="274"/>
    </location>
</feature>
<feature type="transmembrane region" description="Helical" evidence="8">
    <location>
        <begin position="570"/>
        <end position="593"/>
    </location>
</feature>
<dbReference type="InterPro" id="IPR011014">
    <property type="entry name" value="MscS_channel_TM-2"/>
</dbReference>
<evidence type="ECO:0000256" key="1">
    <source>
        <dbReference type="ARBA" id="ARBA00004651"/>
    </source>
</evidence>
<keyword evidence="6 8" id="KW-0472">Membrane</keyword>
<feature type="domain" description="Mechanosensitive ion channel MscS" evidence="10">
    <location>
        <begin position="615"/>
        <end position="682"/>
    </location>
</feature>
<dbReference type="Gene3D" id="3.30.70.100">
    <property type="match status" value="1"/>
</dbReference>
<keyword evidence="3" id="KW-1003">Cell membrane</keyword>
<proteinExistence type="inferred from homology"/>
<evidence type="ECO:0000256" key="8">
    <source>
        <dbReference type="SAM" id="Phobius"/>
    </source>
</evidence>
<feature type="compositionally biased region" description="Basic and acidic residues" evidence="7">
    <location>
        <begin position="791"/>
        <end position="816"/>
    </location>
</feature>
<organism evidence="13 14">
    <name type="scientific">Litoreibacter ascidiaceicola</name>
    <dbReference type="NCBI Taxonomy" id="1486859"/>
    <lineage>
        <taxon>Bacteria</taxon>
        <taxon>Pseudomonadati</taxon>
        <taxon>Pseudomonadota</taxon>
        <taxon>Alphaproteobacteria</taxon>
        <taxon>Rhodobacterales</taxon>
        <taxon>Roseobacteraceae</taxon>
        <taxon>Litoreibacter</taxon>
    </lineage>
</organism>
<dbReference type="OrthoDB" id="9799209at2"/>
<comment type="subcellular location">
    <subcellularLocation>
        <location evidence="1">Cell membrane</location>
        <topology evidence="1">Multi-pass membrane protein</topology>
    </subcellularLocation>
</comment>
<evidence type="ECO:0000313" key="13">
    <source>
        <dbReference type="EMBL" id="SHE32862.1"/>
    </source>
</evidence>
<dbReference type="STRING" id="1486859.SAMN05444273_101112"/>
<keyword evidence="4 8" id="KW-0812">Transmembrane</keyword>